<dbReference type="Proteomes" id="UP000006177">
    <property type="component" value="Chromosome"/>
</dbReference>
<feature type="region of interest" description="Disordered" evidence="1">
    <location>
        <begin position="22"/>
        <end position="41"/>
    </location>
</feature>
<proteinExistence type="predicted"/>
<dbReference type="HOGENOM" id="CLU_3272204_0_0_0"/>
<evidence type="ECO:0000256" key="1">
    <source>
        <dbReference type="SAM" id="MobiDB-lite"/>
    </source>
</evidence>
<evidence type="ECO:0000313" key="3">
    <source>
        <dbReference type="Proteomes" id="UP000006177"/>
    </source>
</evidence>
<evidence type="ECO:0000313" key="2">
    <source>
        <dbReference type="EMBL" id="AFS53234.1"/>
    </source>
</evidence>
<name>J9Z9S7_LEPFM</name>
<dbReference type="PATRIC" id="fig|1048260.3.peg.1092"/>
<gene>
    <name evidence="2" type="ordered locus">LFML04_1003</name>
</gene>
<sequence length="41" mass="4736">MLPNISKNEFVVNLSRKFRGWAGRASRPTGKQGKGIPYMWR</sequence>
<dbReference type="EMBL" id="CP002919">
    <property type="protein sequence ID" value="AFS53234.1"/>
    <property type="molecule type" value="Genomic_DNA"/>
</dbReference>
<dbReference type="AlphaFoldDB" id="J9Z9S7"/>
<organism evidence="2 3">
    <name type="scientific">Leptospirillum ferriphilum (strain ML-04)</name>
    <dbReference type="NCBI Taxonomy" id="1048260"/>
    <lineage>
        <taxon>Bacteria</taxon>
        <taxon>Pseudomonadati</taxon>
        <taxon>Nitrospirota</taxon>
        <taxon>Nitrospiria</taxon>
        <taxon>Nitrospirales</taxon>
        <taxon>Nitrospiraceae</taxon>
        <taxon>Leptospirillum</taxon>
    </lineage>
</organism>
<accession>J9Z9S7</accession>
<reference evidence="2 3" key="1">
    <citation type="journal article" date="2011" name="J. Microbiol.">
        <title>Complete genome of Leptospirillum ferriphilum ML-04 provides insight into its physiology and environmental adaptation.</title>
        <authorList>
            <person name="Mi S."/>
            <person name="Song J."/>
            <person name="Lin J."/>
            <person name="Che Y."/>
            <person name="Zheng H."/>
            <person name="Lin J."/>
        </authorList>
    </citation>
    <scope>NUCLEOTIDE SEQUENCE [LARGE SCALE GENOMIC DNA]</scope>
    <source>
        <strain evidence="2 3">ML-04</strain>
    </source>
</reference>
<protein>
    <submittedName>
        <fullName evidence="2">Uncharacterized protein</fullName>
    </submittedName>
</protein>
<dbReference type="KEGG" id="lfi:LFML04_1003"/>